<protein>
    <submittedName>
        <fullName evidence="1">Uncharacterized protein</fullName>
    </submittedName>
</protein>
<proteinExistence type="predicted"/>
<dbReference type="EMBL" id="GBRH01250995">
    <property type="protein sequence ID" value="JAD46900.1"/>
    <property type="molecule type" value="Transcribed_RNA"/>
</dbReference>
<name>A0A0A9AD53_ARUDO</name>
<accession>A0A0A9AD53</accession>
<sequence length="34" mass="4346">MNPKRYRFGKRRRIRTRREPVEAKRKFVRASWRG</sequence>
<dbReference type="AlphaFoldDB" id="A0A0A9AD53"/>
<reference evidence="1" key="1">
    <citation type="submission" date="2014-09" db="EMBL/GenBank/DDBJ databases">
        <authorList>
            <person name="Magalhaes I.L.F."/>
            <person name="Oliveira U."/>
            <person name="Santos F.R."/>
            <person name="Vidigal T.H.D.A."/>
            <person name="Brescovit A.D."/>
            <person name="Santos A.J."/>
        </authorList>
    </citation>
    <scope>NUCLEOTIDE SEQUENCE</scope>
    <source>
        <tissue evidence="1">Shoot tissue taken approximately 20 cm above the soil surface</tissue>
    </source>
</reference>
<organism evidence="1">
    <name type="scientific">Arundo donax</name>
    <name type="common">Giant reed</name>
    <name type="synonym">Donax arundinaceus</name>
    <dbReference type="NCBI Taxonomy" id="35708"/>
    <lineage>
        <taxon>Eukaryota</taxon>
        <taxon>Viridiplantae</taxon>
        <taxon>Streptophyta</taxon>
        <taxon>Embryophyta</taxon>
        <taxon>Tracheophyta</taxon>
        <taxon>Spermatophyta</taxon>
        <taxon>Magnoliopsida</taxon>
        <taxon>Liliopsida</taxon>
        <taxon>Poales</taxon>
        <taxon>Poaceae</taxon>
        <taxon>PACMAD clade</taxon>
        <taxon>Arundinoideae</taxon>
        <taxon>Arundineae</taxon>
        <taxon>Arundo</taxon>
    </lineage>
</organism>
<reference evidence="1" key="2">
    <citation type="journal article" date="2015" name="Data Brief">
        <title>Shoot transcriptome of the giant reed, Arundo donax.</title>
        <authorList>
            <person name="Barrero R.A."/>
            <person name="Guerrero F.D."/>
            <person name="Moolhuijzen P."/>
            <person name="Goolsby J.A."/>
            <person name="Tidwell J."/>
            <person name="Bellgard S.E."/>
            <person name="Bellgard M.I."/>
        </authorList>
    </citation>
    <scope>NUCLEOTIDE SEQUENCE</scope>
    <source>
        <tissue evidence="1">Shoot tissue taken approximately 20 cm above the soil surface</tissue>
    </source>
</reference>
<evidence type="ECO:0000313" key="1">
    <source>
        <dbReference type="EMBL" id="JAD46900.1"/>
    </source>
</evidence>